<dbReference type="GO" id="GO:0006508">
    <property type="term" value="P:proteolysis"/>
    <property type="evidence" value="ECO:0007669"/>
    <property type="project" value="InterPro"/>
</dbReference>
<evidence type="ECO:0000256" key="7">
    <source>
        <dbReference type="PIRSR" id="PIRSR618044-1"/>
    </source>
</evidence>
<dbReference type="PANTHER" id="PTHR21581">
    <property type="entry name" value="D-ALANYL-D-ALANINE CARBOXYPEPTIDASE"/>
    <property type="match status" value="1"/>
</dbReference>
<dbReference type="Pfam" id="PF00768">
    <property type="entry name" value="Peptidase_S11"/>
    <property type="match status" value="1"/>
</dbReference>
<evidence type="ECO:0000313" key="12">
    <source>
        <dbReference type="EMBL" id="MBB6226252.1"/>
    </source>
</evidence>
<evidence type="ECO:0000256" key="8">
    <source>
        <dbReference type="PIRSR" id="PIRSR618044-2"/>
    </source>
</evidence>
<evidence type="ECO:0000256" key="4">
    <source>
        <dbReference type="ARBA" id="ARBA00022960"/>
    </source>
</evidence>
<evidence type="ECO:0000256" key="10">
    <source>
        <dbReference type="SAM" id="SignalP"/>
    </source>
</evidence>
<feature type="active site" description="Acyl-ester intermediate" evidence="7">
    <location>
        <position position="64"/>
    </location>
</feature>
<protein>
    <submittedName>
        <fullName evidence="12">D-alanyl-D-alanine carboxypeptidase</fullName>
    </submittedName>
</protein>
<sequence>MQRFGRLIGVSVALALALPLAAPATAGSLYEVPKYAAILLNSDTGEVLYARKADEQRFPASITKVMSIYVAFEEMKAGRLKDSDRITISKYAAGQPPTKLGLKPGQTISVNDAIGVMATRSANDISVALAEHIAGSEGAFAARMTATARRLGMMNSQFRNPHGLPNAQHFTTARDIAMLSRALVRDFPDRYFVFSKVEHQYEGQMIASHNHLLKTVPGVDGIKTGFTNAAGFTLAASAAHDGVRLIAVVLGGPNRMMRDGNVSELLETGFQVLTRRSRGEATTVAANFAEPDDLSDAVMERLAGEAPASDGLVLNTGTPTRLAR</sequence>
<dbReference type="AlphaFoldDB" id="A0A841LAR9"/>
<organism evidence="12 13">
    <name type="scientific">Polymorphobacter multimanifer</name>
    <dbReference type="NCBI Taxonomy" id="1070431"/>
    <lineage>
        <taxon>Bacteria</taxon>
        <taxon>Pseudomonadati</taxon>
        <taxon>Pseudomonadota</taxon>
        <taxon>Alphaproteobacteria</taxon>
        <taxon>Sphingomonadales</taxon>
        <taxon>Sphingosinicellaceae</taxon>
        <taxon>Polymorphobacter</taxon>
    </lineage>
</organism>
<keyword evidence="4" id="KW-0133">Cell shape</keyword>
<dbReference type="GO" id="GO:0009002">
    <property type="term" value="F:serine-type D-Ala-D-Ala carboxypeptidase activity"/>
    <property type="evidence" value="ECO:0007669"/>
    <property type="project" value="InterPro"/>
</dbReference>
<evidence type="ECO:0000256" key="2">
    <source>
        <dbReference type="ARBA" id="ARBA00022729"/>
    </source>
</evidence>
<feature type="domain" description="Peptidase S11 D-alanyl-D-alanine carboxypeptidase A N-terminal" evidence="11">
    <location>
        <begin position="34"/>
        <end position="253"/>
    </location>
</feature>
<evidence type="ECO:0000256" key="3">
    <source>
        <dbReference type="ARBA" id="ARBA00022801"/>
    </source>
</evidence>
<gene>
    <name evidence="12" type="ORF">FHS79_000405</name>
</gene>
<keyword evidence="3" id="KW-0378">Hydrolase</keyword>
<evidence type="ECO:0000256" key="5">
    <source>
        <dbReference type="ARBA" id="ARBA00022984"/>
    </source>
</evidence>
<feature type="binding site" evidence="8">
    <location>
        <position position="223"/>
    </location>
    <ligand>
        <name>substrate</name>
    </ligand>
</feature>
<evidence type="ECO:0000259" key="11">
    <source>
        <dbReference type="Pfam" id="PF00768"/>
    </source>
</evidence>
<keyword evidence="5" id="KW-0573">Peptidoglycan synthesis</keyword>
<dbReference type="Proteomes" id="UP000538147">
    <property type="component" value="Unassembled WGS sequence"/>
</dbReference>
<dbReference type="GO" id="GO:0009252">
    <property type="term" value="P:peptidoglycan biosynthetic process"/>
    <property type="evidence" value="ECO:0007669"/>
    <property type="project" value="UniProtKB-KW"/>
</dbReference>
<accession>A0A841LAR9</accession>
<keyword evidence="2 10" id="KW-0732">Signal</keyword>
<evidence type="ECO:0000256" key="6">
    <source>
        <dbReference type="ARBA" id="ARBA00023316"/>
    </source>
</evidence>
<comment type="similarity">
    <text evidence="1 9">Belongs to the peptidase S11 family.</text>
</comment>
<dbReference type="EMBL" id="JACIIV010000002">
    <property type="protein sequence ID" value="MBB6226252.1"/>
    <property type="molecule type" value="Genomic_DNA"/>
</dbReference>
<keyword evidence="6" id="KW-0961">Cell wall biogenesis/degradation</keyword>
<dbReference type="GO" id="GO:0071555">
    <property type="term" value="P:cell wall organization"/>
    <property type="evidence" value="ECO:0007669"/>
    <property type="project" value="UniProtKB-KW"/>
</dbReference>
<dbReference type="Gene3D" id="3.40.710.10">
    <property type="entry name" value="DD-peptidase/beta-lactamase superfamily"/>
    <property type="match status" value="1"/>
</dbReference>
<feature type="chain" id="PRO_5032871931" evidence="10">
    <location>
        <begin position="27"/>
        <end position="324"/>
    </location>
</feature>
<feature type="signal peptide" evidence="10">
    <location>
        <begin position="1"/>
        <end position="26"/>
    </location>
</feature>
<feature type="active site" evidence="7">
    <location>
        <position position="121"/>
    </location>
</feature>
<name>A0A841LAR9_9SPHN</name>
<dbReference type="PRINTS" id="PR00725">
    <property type="entry name" value="DADACBPTASE1"/>
</dbReference>
<reference evidence="12 13" key="1">
    <citation type="submission" date="2020-08" db="EMBL/GenBank/DDBJ databases">
        <title>Genomic Encyclopedia of Type Strains, Phase IV (KMG-IV): sequencing the most valuable type-strain genomes for metagenomic binning, comparative biology and taxonomic classification.</title>
        <authorList>
            <person name="Goeker M."/>
        </authorList>
    </citation>
    <scope>NUCLEOTIDE SEQUENCE [LARGE SCALE GENOMIC DNA]</scope>
    <source>
        <strain evidence="12 13">DSM 102189</strain>
    </source>
</reference>
<comment type="caution">
    <text evidence="12">The sequence shown here is derived from an EMBL/GenBank/DDBJ whole genome shotgun (WGS) entry which is preliminary data.</text>
</comment>
<evidence type="ECO:0000313" key="13">
    <source>
        <dbReference type="Proteomes" id="UP000538147"/>
    </source>
</evidence>
<proteinExistence type="inferred from homology"/>
<feature type="active site" description="Acyl-ester intermediate" evidence="7">
    <location>
        <position position="61"/>
    </location>
</feature>
<dbReference type="GO" id="GO:0008360">
    <property type="term" value="P:regulation of cell shape"/>
    <property type="evidence" value="ECO:0007669"/>
    <property type="project" value="UniProtKB-KW"/>
</dbReference>
<keyword evidence="12" id="KW-0645">Protease</keyword>
<dbReference type="RefSeq" id="WP_243452574.1">
    <property type="nucleotide sequence ID" value="NZ_JACIIV010000002.1"/>
</dbReference>
<keyword evidence="13" id="KW-1185">Reference proteome</keyword>
<evidence type="ECO:0000256" key="9">
    <source>
        <dbReference type="RuleBase" id="RU004016"/>
    </source>
</evidence>
<evidence type="ECO:0000256" key="1">
    <source>
        <dbReference type="ARBA" id="ARBA00007164"/>
    </source>
</evidence>
<dbReference type="InterPro" id="IPR018044">
    <property type="entry name" value="Peptidase_S11"/>
</dbReference>
<dbReference type="InterPro" id="IPR012338">
    <property type="entry name" value="Beta-lactam/transpept-like"/>
</dbReference>
<dbReference type="PANTHER" id="PTHR21581:SF6">
    <property type="entry name" value="TRAFFICKING PROTEIN PARTICLE COMPLEX SUBUNIT 12"/>
    <property type="match status" value="1"/>
</dbReference>
<dbReference type="InterPro" id="IPR001967">
    <property type="entry name" value="Peptidase_S11_N"/>
</dbReference>
<keyword evidence="12" id="KW-0121">Carboxypeptidase</keyword>
<dbReference type="SUPFAM" id="SSF56601">
    <property type="entry name" value="beta-lactamase/transpeptidase-like"/>
    <property type="match status" value="1"/>
</dbReference>